<name>F9SRY5_VIBOR</name>
<comment type="caution">
    <text evidence="1">The sequence shown here is derived from an EMBL/GenBank/DDBJ whole genome shotgun (WGS) entry which is preliminary data.</text>
</comment>
<protein>
    <submittedName>
        <fullName evidence="1">Uncharacterized protein</fullName>
    </submittedName>
</protein>
<proteinExistence type="predicted"/>
<dbReference type="Proteomes" id="UP000002817">
    <property type="component" value="Unassembled WGS sequence"/>
</dbReference>
<sequence>MQNSQILTFFKFTLGLNLGGADKEKANLNKGDWPLYL</sequence>
<evidence type="ECO:0000313" key="1">
    <source>
        <dbReference type="EMBL" id="EGU51130.1"/>
    </source>
</evidence>
<dbReference type="AlphaFoldDB" id="F9SRY5"/>
<gene>
    <name evidence="1" type="ORF">VIOR3934_00635</name>
</gene>
<accession>F9SRY5</accession>
<reference evidence="1 2" key="1">
    <citation type="journal article" date="2012" name="Int. J. Syst. Evol. Microbiol.">
        <title>Vibrio caribbeanicus sp. nov., isolated from the marine sponge Scleritoderma cyanea.</title>
        <authorList>
            <person name="Hoffmann M."/>
            <person name="Monday S.R."/>
            <person name="Allard M.W."/>
            <person name="Strain E.A."/>
            <person name="Whittaker P."/>
            <person name="Naum M."/>
            <person name="McCarthy P.J."/>
            <person name="Lopez J.V."/>
            <person name="Fischer M."/>
            <person name="Brown E.W."/>
        </authorList>
    </citation>
    <scope>NUCLEOTIDE SEQUENCE [LARGE SCALE GENOMIC DNA]</scope>
    <source>
        <strain evidence="2">CIP 102891 / ATCC 33934</strain>
    </source>
</reference>
<evidence type="ECO:0000313" key="2">
    <source>
        <dbReference type="Proteomes" id="UP000002817"/>
    </source>
</evidence>
<dbReference type="EMBL" id="AFWH01000019">
    <property type="protein sequence ID" value="EGU51130.1"/>
    <property type="molecule type" value="Genomic_DNA"/>
</dbReference>
<organism evidence="1 2">
    <name type="scientific">Vibrio orientalis CIP 102891 = ATCC 33934</name>
    <dbReference type="NCBI Taxonomy" id="675816"/>
    <lineage>
        <taxon>Bacteria</taxon>
        <taxon>Pseudomonadati</taxon>
        <taxon>Pseudomonadota</taxon>
        <taxon>Gammaproteobacteria</taxon>
        <taxon>Vibrionales</taxon>
        <taxon>Vibrionaceae</taxon>
        <taxon>Vibrio</taxon>
        <taxon>Vibrio oreintalis group</taxon>
    </lineage>
</organism>